<organism evidence="1 2">
    <name type="scientific">Candida boidinii</name>
    <name type="common">Yeast</name>
    <dbReference type="NCBI Taxonomy" id="5477"/>
    <lineage>
        <taxon>Eukaryota</taxon>
        <taxon>Fungi</taxon>
        <taxon>Dikarya</taxon>
        <taxon>Ascomycota</taxon>
        <taxon>Saccharomycotina</taxon>
        <taxon>Pichiomycetes</taxon>
        <taxon>Pichiales</taxon>
        <taxon>Pichiaceae</taxon>
        <taxon>Ogataea</taxon>
        <taxon>Ogataea/Candida clade</taxon>
    </lineage>
</organism>
<name>A0ACB5TIC7_CANBO</name>
<comment type="caution">
    <text evidence="1">The sequence shown here is derived from an EMBL/GenBank/DDBJ whole genome shotgun (WGS) entry which is preliminary data.</text>
</comment>
<accession>A0ACB5TIC7</accession>
<dbReference type="Proteomes" id="UP001165101">
    <property type="component" value="Unassembled WGS sequence"/>
</dbReference>
<evidence type="ECO:0000313" key="2">
    <source>
        <dbReference type="Proteomes" id="UP001165101"/>
    </source>
</evidence>
<gene>
    <name evidence="1" type="ORF">Cboi01_000112700</name>
</gene>
<keyword evidence="2" id="KW-1185">Reference proteome</keyword>
<dbReference type="EMBL" id="BSXV01000379">
    <property type="protein sequence ID" value="GME88863.1"/>
    <property type="molecule type" value="Genomic_DNA"/>
</dbReference>
<sequence length="333" mass="38786">MLKSQRNTQSLIVKIDFITKLLSNSKFYDIINGPFEDVYKLDSILSTVCYSSLFFSELIKLQPKFLKLLKKIIIRLNLPNLLKLLNINNIKIENENIKLPLPITNFLNNLNNHYNKSDLSNKLQTLSIYISDIRIFNRLWATPGLISFGINGVKSTLVDDDMPNWLKILNVIDIVSIVAYQPLENYAYLLDKHWWFNQKTEDIDIDIDTDDSEKTEELKQLKIKEIETKKYSDKSLYYYVLSSKLWAIFVVIELIKLFHKLYTKKYSILKKDKSFNIDLISNLANFPLTIHWSLYDGCLPDLIVGFFGTFSSCMNTADILSNVIKDIKNLKLN</sequence>
<protein>
    <submittedName>
        <fullName evidence="1">Unnamed protein product</fullName>
    </submittedName>
</protein>
<proteinExistence type="predicted"/>
<evidence type="ECO:0000313" key="1">
    <source>
        <dbReference type="EMBL" id="GME88863.1"/>
    </source>
</evidence>
<reference evidence="1" key="1">
    <citation type="submission" date="2023-04" db="EMBL/GenBank/DDBJ databases">
        <title>Candida boidinii NBRC 1967.</title>
        <authorList>
            <person name="Ichikawa N."/>
            <person name="Sato H."/>
            <person name="Tonouchi N."/>
        </authorList>
    </citation>
    <scope>NUCLEOTIDE SEQUENCE</scope>
    <source>
        <strain evidence="1">NBRC 1967</strain>
    </source>
</reference>